<dbReference type="PANTHER" id="PTHR12962">
    <property type="entry name" value="CALCIUM-REGULATED HEAT STABLE PROTEIN CRHSP-24-RELATED"/>
    <property type="match status" value="1"/>
</dbReference>
<accession>A0AA36HLT5</accession>
<dbReference type="Gene3D" id="2.40.50.140">
    <property type="entry name" value="Nucleic acid-binding proteins"/>
    <property type="match status" value="2"/>
</dbReference>
<sequence length="247" mass="27952">MPTGVLVRWNNEKGFGFIQPQDNSEDVFCHVSDLQDGEGSVQEGDFVLYTEKWDNRKGKYRAAEVELSAPGELAEISAQRRKRAATHRERSRDRSGSRHRDGERAPPKPKPKSNEPGKEVGTMVRWHSDKGFGFIKPDDGSEDLFAHVTALADGDGSIQEGDKVTYDKEYNERKGKDQATNVRAGAGSGGGHGDRDRDRDRDRGDRRDRDRRRRSRSRSRKEKGKSRSRKRSGSHRRKRSRSSSGSK</sequence>
<feature type="domain" description="CSD" evidence="3">
    <location>
        <begin position="118"/>
        <end position="184"/>
    </location>
</feature>
<dbReference type="Proteomes" id="UP001178507">
    <property type="component" value="Unassembled WGS sequence"/>
</dbReference>
<feature type="compositionally biased region" description="Basic and acidic residues" evidence="2">
    <location>
        <begin position="160"/>
        <end position="177"/>
    </location>
</feature>
<proteinExistence type="predicted"/>
<keyword evidence="5" id="KW-1185">Reference proteome</keyword>
<feature type="domain" description="CSD" evidence="3">
    <location>
        <begin position="1"/>
        <end position="67"/>
    </location>
</feature>
<gene>
    <name evidence="4" type="ORF">EVOR1521_LOCUS1823</name>
</gene>
<dbReference type="InterPro" id="IPR012340">
    <property type="entry name" value="NA-bd_OB-fold"/>
</dbReference>
<dbReference type="GO" id="GO:0003730">
    <property type="term" value="F:mRNA 3'-UTR binding"/>
    <property type="evidence" value="ECO:0007669"/>
    <property type="project" value="TreeGrafter"/>
</dbReference>
<feature type="region of interest" description="Disordered" evidence="2">
    <location>
        <begin position="60"/>
        <end position="247"/>
    </location>
</feature>
<dbReference type="SMART" id="SM00357">
    <property type="entry name" value="CSP"/>
    <property type="match status" value="2"/>
</dbReference>
<dbReference type="PANTHER" id="PTHR12962:SF1">
    <property type="entry name" value="COLD SHOCK DOMAIN-CONTAINING PROTEIN CG9705"/>
    <property type="match status" value="1"/>
</dbReference>
<dbReference type="CDD" id="cd04458">
    <property type="entry name" value="CSP_CDS"/>
    <property type="match status" value="2"/>
</dbReference>
<feature type="compositionally biased region" description="Basic and acidic residues" evidence="2">
    <location>
        <begin position="192"/>
        <end position="208"/>
    </location>
</feature>
<dbReference type="PROSITE" id="PS51857">
    <property type="entry name" value="CSD_2"/>
    <property type="match status" value="2"/>
</dbReference>
<dbReference type="InterPro" id="IPR002059">
    <property type="entry name" value="CSP_DNA-bd"/>
</dbReference>
<organism evidence="4 5">
    <name type="scientific">Effrenium voratum</name>
    <dbReference type="NCBI Taxonomy" id="2562239"/>
    <lineage>
        <taxon>Eukaryota</taxon>
        <taxon>Sar</taxon>
        <taxon>Alveolata</taxon>
        <taxon>Dinophyceae</taxon>
        <taxon>Suessiales</taxon>
        <taxon>Symbiodiniaceae</taxon>
        <taxon>Effrenium</taxon>
    </lineage>
</organism>
<keyword evidence="1" id="KW-0597">Phosphoprotein</keyword>
<evidence type="ECO:0000259" key="3">
    <source>
        <dbReference type="PROSITE" id="PS51857"/>
    </source>
</evidence>
<dbReference type="Pfam" id="PF00313">
    <property type="entry name" value="CSD"/>
    <property type="match status" value="2"/>
</dbReference>
<feature type="compositionally biased region" description="Basic residues" evidence="2">
    <location>
        <begin position="209"/>
        <end position="241"/>
    </location>
</feature>
<dbReference type="InterPro" id="IPR011129">
    <property type="entry name" value="CSD"/>
</dbReference>
<dbReference type="PROSITE" id="PS00352">
    <property type="entry name" value="CSD_1"/>
    <property type="match status" value="2"/>
</dbReference>
<dbReference type="InterPro" id="IPR019844">
    <property type="entry name" value="CSD_CS"/>
</dbReference>
<dbReference type="SUPFAM" id="SSF50249">
    <property type="entry name" value="Nucleic acid-binding proteins"/>
    <property type="match status" value="2"/>
</dbReference>
<comment type="caution">
    <text evidence="4">The sequence shown here is derived from an EMBL/GenBank/DDBJ whole genome shotgun (WGS) entry which is preliminary data.</text>
</comment>
<dbReference type="GO" id="GO:0043488">
    <property type="term" value="P:regulation of mRNA stability"/>
    <property type="evidence" value="ECO:0007669"/>
    <property type="project" value="TreeGrafter"/>
</dbReference>
<protein>
    <recommendedName>
        <fullName evidence="3">CSD domain-containing protein</fullName>
    </recommendedName>
</protein>
<dbReference type="AlphaFoldDB" id="A0AA36HLT5"/>
<dbReference type="PRINTS" id="PR00050">
    <property type="entry name" value="COLDSHOCK"/>
</dbReference>
<name>A0AA36HLT5_9DINO</name>
<dbReference type="EMBL" id="CAUJNA010000084">
    <property type="protein sequence ID" value="CAJ1371525.1"/>
    <property type="molecule type" value="Genomic_DNA"/>
</dbReference>
<dbReference type="GO" id="GO:0005737">
    <property type="term" value="C:cytoplasm"/>
    <property type="evidence" value="ECO:0007669"/>
    <property type="project" value="TreeGrafter"/>
</dbReference>
<evidence type="ECO:0000256" key="2">
    <source>
        <dbReference type="SAM" id="MobiDB-lite"/>
    </source>
</evidence>
<evidence type="ECO:0000256" key="1">
    <source>
        <dbReference type="ARBA" id="ARBA00022553"/>
    </source>
</evidence>
<evidence type="ECO:0000313" key="4">
    <source>
        <dbReference type="EMBL" id="CAJ1371525.1"/>
    </source>
</evidence>
<feature type="compositionally biased region" description="Basic and acidic residues" evidence="2">
    <location>
        <begin position="86"/>
        <end position="118"/>
    </location>
</feature>
<reference evidence="4" key="1">
    <citation type="submission" date="2023-08" db="EMBL/GenBank/DDBJ databases">
        <authorList>
            <person name="Chen Y."/>
            <person name="Shah S."/>
            <person name="Dougan E. K."/>
            <person name="Thang M."/>
            <person name="Chan C."/>
        </authorList>
    </citation>
    <scope>NUCLEOTIDE SEQUENCE</scope>
</reference>
<dbReference type="InterPro" id="IPR052069">
    <property type="entry name" value="Ca-reg_mRNA-binding_domain"/>
</dbReference>
<evidence type="ECO:0000313" key="5">
    <source>
        <dbReference type="Proteomes" id="UP001178507"/>
    </source>
</evidence>